<protein>
    <recommendedName>
        <fullName evidence="3">HD domain-containing protein</fullName>
    </recommendedName>
</protein>
<gene>
    <name evidence="1" type="ORF">A2898_02920</name>
</gene>
<evidence type="ECO:0000313" key="2">
    <source>
        <dbReference type="Proteomes" id="UP000179164"/>
    </source>
</evidence>
<reference evidence="1 2" key="1">
    <citation type="journal article" date="2016" name="Nat. Commun.">
        <title>Thousands of microbial genomes shed light on interconnected biogeochemical processes in an aquifer system.</title>
        <authorList>
            <person name="Anantharaman K."/>
            <person name="Brown C.T."/>
            <person name="Hug L.A."/>
            <person name="Sharon I."/>
            <person name="Castelle C.J."/>
            <person name="Probst A.J."/>
            <person name="Thomas B.C."/>
            <person name="Singh A."/>
            <person name="Wilkins M.J."/>
            <person name="Karaoz U."/>
            <person name="Brodie E.L."/>
            <person name="Williams K.H."/>
            <person name="Hubbard S.S."/>
            <person name="Banfield J.F."/>
        </authorList>
    </citation>
    <scope>NUCLEOTIDE SEQUENCE [LARGE SCALE GENOMIC DNA]</scope>
</reference>
<organism evidence="1 2">
    <name type="scientific">Candidatus Kerfeldbacteria bacterium RIFCSPLOWO2_01_FULL_48_11</name>
    <dbReference type="NCBI Taxonomy" id="1798543"/>
    <lineage>
        <taxon>Bacteria</taxon>
        <taxon>Candidatus Kerfeldiibacteriota</taxon>
    </lineage>
</organism>
<dbReference type="Proteomes" id="UP000179164">
    <property type="component" value="Unassembled WGS sequence"/>
</dbReference>
<accession>A0A1G2B798</accession>
<sequence length="239" mass="26673">MAITTITHEIDLFDSLVAVGIQLTADTAFTGAQRPLHNGDVTAFATFLARARQLSPHWNGSFTTHMHLAVALVKAMTSRLNLPAEDQFLTSFQILAHDVGRLLTHRVVTNEVRGRELLRAMNFVSPFDDIHFGWSYWTGDIFSPSMRHHRDRIVVLADQFGKPSECGPHVRTIDEAFSSVRSLTTRYAGNHDPEFLSNASKAQERCTLAIEASLEWLHSEGVDFDDVRNAASGACQHLF</sequence>
<dbReference type="STRING" id="1798543.A2898_02920"/>
<name>A0A1G2B798_9BACT</name>
<proteinExistence type="predicted"/>
<evidence type="ECO:0000313" key="1">
    <source>
        <dbReference type="EMBL" id="OGY85054.1"/>
    </source>
</evidence>
<dbReference type="AlphaFoldDB" id="A0A1G2B798"/>
<dbReference type="EMBL" id="MHKE01000002">
    <property type="protein sequence ID" value="OGY85054.1"/>
    <property type="molecule type" value="Genomic_DNA"/>
</dbReference>
<comment type="caution">
    <text evidence="1">The sequence shown here is derived from an EMBL/GenBank/DDBJ whole genome shotgun (WGS) entry which is preliminary data.</text>
</comment>
<evidence type="ECO:0008006" key="3">
    <source>
        <dbReference type="Google" id="ProtNLM"/>
    </source>
</evidence>